<dbReference type="SUPFAM" id="SSF53335">
    <property type="entry name" value="S-adenosyl-L-methionine-dependent methyltransferases"/>
    <property type="match status" value="1"/>
</dbReference>
<reference evidence="6 7" key="1">
    <citation type="submission" date="2019-12" db="EMBL/GenBank/DDBJ databases">
        <title>Salinicoccus cyprini sp. nov., isolated from gastro-intestinal tract of mirror carp, Cyprinus carpio var. specularis, collected from Gobind Sagar Reservoir, Himachal Pradesh, India.</title>
        <authorList>
            <person name="Talwar C."/>
            <person name="Singh A.K."/>
            <person name="Lal R."/>
            <person name="Negi R.K."/>
        </authorList>
    </citation>
    <scope>NUCLEOTIDE SEQUENCE [LARGE SCALE GENOMIC DNA]</scope>
    <source>
        <strain evidence="6 7">J-82</strain>
    </source>
</reference>
<proteinExistence type="predicted"/>
<dbReference type="InterPro" id="IPR019614">
    <property type="entry name" value="SAM-dep_methyl-trfase"/>
</dbReference>
<dbReference type="GO" id="GO:0032259">
    <property type="term" value="P:methylation"/>
    <property type="evidence" value="ECO:0007669"/>
    <property type="project" value="UniProtKB-KW"/>
</dbReference>
<dbReference type="PROSITE" id="PS50890">
    <property type="entry name" value="PUA"/>
    <property type="match status" value="1"/>
</dbReference>
<accession>A0A6N8U215</accession>
<evidence type="ECO:0000259" key="4">
    <source>
        <dbReference type="Pfam" id="PF10672"/>
    </source>
</evidence>
<keyword evidence="3" id="KW-0949">S-adenosyl-L-methionine</keyword>
<dbReference type="PANTHER" id="PTHR43042:SF3">
    <property type="entry name" value="RIBOSOMAL RNA LARGE SUBUNIT METHYLTRANSFERASE YWBD-RELATED"/>
    <property type="match status" value="1"/>
</dbReference>
<dbReference type="InterPro" id="IPR041532">
    <property type="entry name" value="RlmI-like_PUA"/>
</dbReference>
<dbReference type="GO" id="GO:0008168">
    <property type="term" value="F:methyltransferase activity"/>
    <property type="evidence" value="ECO:0007669"/>
    <property type="project" value="UniProtKB-KW"/>
</dbReference>
<gene>
    <name evidence="6" type="ORF">GQ671_00265</name>
</gene>
<feature type="domain" description="S-adenosylmethionine-dependent methyltransferase" evidence="4">
    <location>
        <begin position="179"/>
        <end position="336"/>
    </location>
</feature>
<feature type="domain" description="RlmI-like PUA" evidence="5">
    <location>
        <begin position="4"/>
        <end position="65"/>
    </location>
</feature>
<dbReference type="SUPFAM" id="SSF88697">
    <property type="entry name" value="PUA domain-like"/>
    <property type="match status" value="1"/>
</dbReference>
<dbReference type="InterPro" id="IPR036974">
    <property type="entry name" value="PUA_sf"/>
</dbReference>
<organism evidence="6 7">
    <name type="scientific">Salinicoccus hispanicus</name>
    <dbReference type="NCBI Taxonomy" id="157225"/>
    <lineage>
        <taxon>Bacteria</taxon>
        <taxon>Bacillati</taxon>
        <taxon>Bacillota</taxon>
        <taxon>Bacilli</taxon>
        <taxon>Bacillales</taxon>
        <taxon>Staphylococcaceae</taxon>
        <taxon>Salinicoccus</taxon>
    </lineage>
</organism>
<keyword evidence="2 6" id="KW-0808">Transferase</keyword>
<dbReference type="GO" id="GO:0003723">
    <property type="term" value="F:RNA binding"/>
    <property type="evidence" value="ECO:0007669"/>
    <property type="project" value="InterPro"/>
</dbReference>
<dbReference type="Proteomes" id="UP000436284">
    <property type="component" value="Unassembled WGS sequence"/>
</dbReference>
<dbReference type="Pfam" id="PF17785">
    <property type="entry name" value="PUA_3"/>
    <property type="match status" value="1"/>
</dbReference>
<evidence type="ECO:0000256" key="2">
    <source>
        <dbReference type="ARBA" id="ARBA00022679"/>
    </source>
</evidence>
<dbReference type="EMBL" id="WUUK01000001">
    <property type="protein sequence ID" value="MXQ49729.1"/>
    <property type="molecule type" value="Genomic_DNA"/>
</dbReference>
<dbReference type="Gene3D" id="3.40.50.150">
    <property type="entry name" value="Vaccinia Virus protein VP39"/>
    <property type="match status" value="1"/>
</dbReference>
<evidence type="ECO:0000256" key="1">
    <source>
        <dbReference type="ARBA" id="ARBA00022603"/>
    </source>
</evidence>
<dbReference type="OrthoDB" id="9805492at2"/>
<dbReference type="AlphaFoldDB" id="A0A6N8U215"/>
<name>A0A6N8U215_9STAP</name>
<protein>
    <submittedName>
        <fullName evidence="6">Class I SAM-dependent rRNA methyltransferase</fullName>
    </submittedName>
</protein>
<comment type="caution">
    <text evidence="6">The sequence shown here is derived from an EMBL/GenBank/DDBJ whole genome shotgun (WGS) entry which is preliminary data.</text>
</comment>
<dbReference type="Pfam" id="PF10672">
    <property type="entry name" value="Methyltrans_SAM"/>
    <property type="match status" value="1"/>
</dbReference>
<dbReference type="CDD" id="cd11572">
    <property type="entry name" value="RlmI_M_like"/>
    <property type="match status" value="1"/>
</dbReference>
<keyword evidence="7" id="KW-1185">Reference proteome</keyword>
<evidence type="ECO:0000256" key="3">
    <source>
        <dbReference type="ARBA" id="ARBA00022691"/>
    </source>
</evidence>
<dbReference type="InterPro" id="IPR029063">
    <property type="entry name" value="SAM-dependent_MTases_sf"/>
</dbReference>
<dbReference type="Gene3D" id="2.30.130.10">
    <property type="entry name" value="PUA domain"/>
    <property type="match status" value="1"/>
</dbReference>
<dbReference type="Gene3D" id="3.30.750.80">
    <property type="entry name" value="RNA methyltransferase domain (HRMD) like"/>
    <property type="match status" value="1"/>
</dbReference>
<dbReference type="RefSeq" id="WP_160650885.1">
    <property type="nucleotide sequence ID" value="NZ_JBHRWU010000001.1"/>
</dbReference>
<evidence type="ECO:0000313" key="7">
    <source>
        <dbReference type="Proteomes" id="UP000436284"/>
    </source>
</evidence>
<evidence type="ECO:0000259" key="5">
    <source>
        <dbReference type="Pfam" id="PF17785"/>
    </source>
</evidence>
<sequence>MNTIQLKKGYERPYIHGQLNIDRDDLSDDTFLKDGEIVRVEDPFGKLIGIAMLSFEQKTLGWILTHDEQEPIDDKFIEKRIRDAIEKRTPLYNQTDTTAFRLFNEIGDGIGGLTVDNYDDHLLITFYSRGIYKIRDLIIKTLMVELNPDSITEQTRFSDQGKLEVKNRRITGNVEFPITVLESGVTYSVNLDEGPMTRLFLDQRETRKALVQNAYQAKSFLNMFAYSGTFSVAAKEGGMTTTSVDLAKRSRELITENFNVSNLSTDGQNIYIMEAFEYLGYAARNKHHFDAILIDPPSFARVGKKVFKVERDFPKLIKEALKILKPNGHLILSQNLESTTLNQFKKQVDRTLTEAGHAYTLTDVKGLPKDFPTAKGYKSGKYLKVVTVQIHS</sequence>
<dbReference type="PANTHER" id="PTHR43042">
    <property type="entry name" value="SAM-DEPENDENT METHYLTRANSFERASE"/>
    <property type="match status" value="1"/>
</dbReference>
<dbReference type="InterPro" id="IPR015947">
    <property type="entry name" value="PUA-like_sf"/>
</dbReference>
<evidence type="ECO:0000313" key="6">
    <source>
        <dbReference type="EMBL" id="MXQ49729.1"/>
    </source>
</evidence>
<keyword evidence="1 6" id="KW-0489">Methyltransferase</keyword>